<dbReference type="Pfam" id="PF13086">
    <property type="entry name" value="AAA_11"/>
    <property type="match status" value="1"/>
</dbReference>
<evidence type="ECO:0000256" key="3">
    <source>
        <dbReference type="ARBA" id="ARBA00022806"/>
    </source>
</evidence>
<evidence type="ECO:0000256" key="1">
    <source>
        <dbReference type="ARBA" id="ARBA00022741"/>
    </source>
</evidence>
<evidence type="ECO:0000256" key="2">
    <source>
        <dbReference type="ARBA" id="ARBA00022801"/>
    </source>
</evidence>
<keyword evidence="4" id="KW-0067">ATP-binding</keyword>
<proteinExistence type="predicted"/>
<reference evidence="8 9" key="1">
    <citation type="journal article" date="2024" name="Nat. Commun.">
        <title>Phylogenomics reveals the evolutionary origins of lichenization in chlorophyte algae.</title>
        <authorList>
            <person name="Puginier C."/>
            <person name="Libourel C."/>
            <person name="Otte J."/>
            <person name="Skaloud P."/>
            <person name="Haon M."/>
            <person name="Grisel S."/>
            <person name="Petersen M."/>
            <person name="Berrin J.G."/>
            <person name="Delaux P.M."/>
            <person name="Dal Grande F."/>
            <person name="Keller J."/>
        </authorList>
    </citation>
    <scope>NUCLEOTIDE SEQUENCE [LARGE SCALE GENOMIC DNA]</scope>
    <source>
        <strain evidence="8 9">SAG 2036</strain>
    </source>
</reference>
<dbReference type="InterPro" id="IPR041679">
    <property type="entry name" value="DNA2/NAM7-like_C"/>
</dbReference>
<comment type="caution">
    <text evidence="8">The sequence shown here is derived from an EMBL/GenBank/DDBJ whole genome shotgun (WGS) entry which is preliminary data.</text>
</comment>
<evidence type="ECO:0000259" key="7">
    <source>
        <dbReference type="Pfam" id="PF13087"/>
    </source>
</evidence>
<dbReference type="CDD" id="cd18042">
    <property type="entry name" value="DEXXQc_SETX"/>
    <property type="match status" value="1"/>
</dbReference>
<organism evidence="8 9">
    <name type="scientific">Symbiochloris irregularis</name>
    <dbReference type="NCBI Taxonomy" id="706552"/>
    <lineage>
        <taxon>Eukaryota</taxon>
        <taxon>Viridiplantae</taxon>
        <taxon>Chlorophyta</taxon>
        <taxon>core chlorophytes</taxon>
        <taxon>Trebouxiophyceae</taxon>
        <taxon>Trebouxiales</taxon>
        <taxon>Trebouxiaceae</taxon>
        <taxon>Symbiochloris</taxon>
    </lineage>
</organism>
<dbReference type="AlphaFoldDB" id="A0AAW1PFI9"/>
<dbReference type="InterPro" id="IPR047187">
    <property type="entry name" value="SF1_C_Upf1"/>
</dbReference>
<feature type="domain" description="DNA2/NAM7 helicase-like C-terminal" evidence="7">
    <location>
        <begin position="524"/>
        <end position="718"/>
    </location>
</feature>
<protein>
    <submittedName>
        <fullName evidence="8">Uncharacterized protein</fullName>
    </submittedName>
</protein>
<evidence type="ECO:0000259" key="6">
    <source>
        <dbReference type="Pfam" id="PF13086"/>
    </source>
</evidence>
<dbReference type="PANTHER" id="PTHR10887:SF538">
    <property type="entry name" value="HELICASE MAGATAMA 3-RELATED"/>
    <property type="match status" value="1"/>
</dbReference>
<dbReference type="PANTHER" id="PTHR10887">
    <property type="entry name" value="DNA2/NAM7 HELICASE FAMILY"/>
    <property type="match status" value="1"/>
</dbReference>
<dbReference type="InterPro" id="IPR027417">
    <property type="entry name" value="P-loop_NTPase"/>
</dbReference>
<sequence>MDGGDARRKRLLRTLLSWDYIQLCKSLDAGEGLHQDLRRVPTTFTSVKDYVATFQPLMLEECAALLMRGSQEGQDQPSHPAHLSSLTQKEDFTLIVLTVRPGVAATYNQNDMVLLSRDDPADWDAIAPEHTALGIFEARTGEQSMTVRFCLSLDTQSGNLAGSHRIEAVRKGLEAVQGSWFLLRLSNMSTIIREWEALHSVTQLAFKEAFLSGRPEAGRGQQSPQTRLHIPPAMHHALEQEYNASQMAAMCSGLSDEPVVLIQGPPGTGKTRTILGLLSIVLHASIHRVGQAVDQASDTRSRLAGKPAGGQQLMRLWGKACPWVAGRDPLRDAVKPWEEGRSQDCFGLASMPAPVRISSQQGTRARVLVCAPSNSALDELLRRIIQTGIRNRQGNRRMPSCVRVGLQPHHEVRHITLDAILEQRMAAAATAQGHRPGQSERELIKAQILDEAQIVCSTLSFAGSSLLLAMGSKFDSVVIDEAAQAVEPSTLIPLVSGCKQVFLVGDPIQLPATVISGKAEAAGYSISLFKRMQAAESRVQLLDTQYRMHPAIAGFPSEQFYGGQLRNAEGMAESTRRPWHEHACLGPVAVFDCDWGREVQGSNFSLQNLEEAALILQLYDALVRKYPELRDSSRIGIISPYKAQVNLLKSTMLKALGEKANEIDIQTIDGFQGREKEVILFSTVRTADNRRIGFVADERRINVGLTRAQSSLLVVGNASALGSDARWSSFMRMAQQSRCMYKPHEPVSAWMTDALAGKVQPVEPAAPASDDFVPMAEPGVEDDEDMEEAQPHEQPEMSPQSARGGRGRGRGRHKGRAGRSAGSRKRTR</sequence>
<dbReference type="SUPFAM" id="SSF52540">
    <property type="entry name" value="P-loop containing nucleoside triphosphate hydrolases"/>
    <property type="match status" value="1"/>
</dbReference>
<keyword evidence="9" id="KW-1185">Reference proteome</keyword>
<evidence type="ECO:0000256" key="4">
    <source>
        <dbReference type="ARBA" id="ARBA00022840"/>
    </source>
</evidence>
<dbReference type="Proteomes" id="UP001465755">
    <property type="component" value="Unassembled WGS sequence"/>
</dbReference>
<evidence type="ECO:0000256" key="5">
    <source>
        <dbReference type="SAM" id="MobiDB-lite"/>
    </source>
</evidence>
<keyword evidence="1" id="KW-0547">Nucleotide-binding</keyword>
<accession>A0AAW1PFI9</accession>
<dbReference type="GO" id="GO:0005524">
    <property type="term" value="F:ATP binding"/>
    <property type="evidence" value="ECO:0007669"/>
    <property type="project" value="UniProtKB-KW"/>
</dbReference>
<dbReference type="EMBL" id="JALJOQ010000008">
    <property type="protein sequence ID" value="KAK9812261.1"/>
    <property type="molecule type" value="Genomic_DNA"/>
</dbReference>
<name>A0AAW1PFI9_9CHLO</name>
<keyword evidence="3" id="KW-0347">Helicase</keyword>
<dbReference type="Pfam" id="PF13087">
    <property type="entry name" value="AAA_12"/>
    <property type="match status" value="1"/>
</dbReference>
<dbReference type="GO" id="GO:0004386">
    <property type="term" value="F:helicase activity"/>
    <property type="evidence" value="ECO:0007669"/>
    <property type="project" value="UniProtKB-KW"/>
</dbReference>
<feature type="region of interest" description="Disordered" evidence="5">
    <location>
        <begin position="764"/>
        <end position="828"/>
    </location>
</feature>
<evidence type="ECO:0000313" key="8">
    <source>
        <dbReference type="EMBL" id="KAK9812261.1"/>
    </source>
</evidence>
<dbReference type="InterPro" id="IPR045055">
    <property type="entry name" value="DNA2/NAM7-like"/>
</dbReference>
<feature type="domain" description="DNA2/NAM7 helicase helicase" evidence="6">
    <location>
        <begin position="434"/>
        <end position="516"/>
    </location>
</feature>
<keyword evidence="2" id="KW-0378">Hydrolase</keyword>
<dbReference type="CDD" id="cd18808">
    <property type="entry name" value="SF1_C_Upf1"/>
    <property type="match status" value="1"/>
</dbReference>
<dbReference type="InterPro" id="IPR041677">
    <property type="entry name" value="DNA2/NAM7_AAA_11"/>
</dbReference>
<dbReference type="GO" id="GO:0005694">
    <property type="term" value="C:chromosome"/>
    <property type="evidence" value="ECO:0007669"/>
    <property type="project" value="UniProtKB-ARBA"/>
</dbReference>
<dbReference type="Gene3D" id="3.40.50.300">
    <property type="entry name" value="P-loop containing nucleotide triphosphate hydrolases"/>
    <property type="match status" value="2"/>
</dbReference>
<feature type="compositionally biased region" description="Basic residues" evidence="5">
    <location>
        <begin position="805"/>
        <end position="828"/>
    </location>
</feature>
<feature type="compositionally biased region" description="Acidic residues" evidence="5">
    <location>
        <begin position="779"/>
        <end position="788"/>
    </location>
</feature>
<evidence type="ECO:0000313" key="9">
    <source>
        <dbReference type="Proteomes" id="UP001465755"/>
    </source>
</evidence>
<gene>
    <name evidence="8" type="ORF">WJX73_008588</name>
</gene>
<dbReference type="FunFam" id="3.40.50.300:FF:000326">
    <property type="entry name" value="P-loop containing nucleoside triphosphate hydrolase"/>
    <property type="match status" value="1"/>
</dbReference>
<dbReference type="GO" id="GO:0016787">
    <property type="term" value="F:hydrolase activity"/>
    <property type="evidence" value="ECO:0007669"/>
    <property type="project" value="UniProtKB-KW"/>
</dbReference>